<keyword evidence="2" id="KW-0456">Lyase</keyword>
<dbReference type="InterPro" id="IPR046265">
    <property type="entry name" value="DUF6298"/>
</dbReference>
<dbReference type="InterPro" id="IPR012334">
    <property type="entry name" value="Pectin_lyas_fold"/>
</dbReference>
<sequence length="1040" mass="115051">MSLLAGGTLGSPAFSQGKKVIVKPQPPVSVGKDAKLTYKVESNGDRVPDFSYCGYMASEASIPDVPVKVVVPLKPGDATTRIQSAIDYVASLPADAHGTRGAVLLSKGTYVLNGSLKINASGVVLRGSGMGINGTVLFAAGTDRATFIKIAGKNDRHKAAEVKITDAYVPVNAFSFHVASASGIQAGDNIVLRRPSTQAWIEKLHTVTFGGGLSALGWKPGERDIFWDRKVVAVHGNEVTVDAPVTTALDSTYGGGTVAKYNWSGRIAQTGVENLCLRSAFDAKNQKDEAHRWMAITLENVTDSWVRQVAFEHFAGSAVFVLETGNRITVEDCKSLSPISEIGGQRRYTFWTMGGQTLFQRLYSEDGYHDFSTGFCAPGPNAFVQCTAVHPHSYSGAIDSWASGVLFDVASIDGQPLSYKNLEQDEQGAGWNAANSLFWNCTAARVDCYQPPTAENWAFGTWAQFGGDGYWENSNATISPRSFYYAQLANRLNHNVDKQAAILYITTEPSSSPTPEQAAALLAAARRPAVTMDNWIDKAYERTPIHIEGSGAKVIDQIGYKQAVMPAMAPKMRLNNGWLVRGNTILQGFHYETPWWNGTVDPVYLAKTAKPAISRWVPGRTGTGLTDDLDSVSNWMVKNHMVAFEHNYGLWYERRRDDHERIRRMDGDVWAPFYELPFARYGGNETAFDGLSKYDLTKYNTWYWNRLKQFADLADEKGLLLIHQNYFQHNIIEAGAHYTDFPWRTANNINNTGFPEPVNYAGDKRQFMAEQFYDVTQPVRRKLNVAYINKCLDNFADNNGVIQFISAEYTGPLHFAQFWVETIKQWETTHKKKEIIGLSATKDVEDGILANPALSSVINVIDIRYWYYQANGEVYAPLGGQNLAPRQQERVFKPKATSFEQVYRAVHEYRQKYPDKAVLYSASGWDSNGWAVFMAGGSLPNLPKDLDKQLLTDATEMKVVNVPNATGQWALGNAAKGYIVYCNSTDNIHLAPEASAKYMVHWINPKTGLSMESSSQIQGNSINSLHAPAGGPSILWLQRI</sequence>
<evidence type="ECO:0000313" key="2">
    <source>
        <dbReference type="EMBL" id="QJD98447.1"/>
    </source>
</evidence>
<dbReference type="Proteomes" id="UP000503278">
    <property type="component" value="Chromosome"/>
</dbReference>
<dbReference type="KEGG" id="mrob:HH214_16125"/>
<proteinExistence type="predicted"/>
<protein>
    <submittedName>
        <fullName evidence="2">Pectate lyase</fullName>
    </submittedName>
</protein>
<dbReference type="InterPro" id="IPR011050">
    <property type="entry name" value="Pectin_lyase_fold/virulence"/>
</dbReference>
<gene>
    <name evidence="2" type="ORF">HH214_16125</name>
</gene>
<name>A0A7L5E7T2_9SPHI</name>
<dbReference type="AlphaFoldDB" id="A0A7L5E7T2"/>
<dbReference type="SUPFAM" id="SSF51126">
    <property type="entry name" value="Pectin lyase-like"/>
    <property type="match status" value="1"/>
</dbReference>
<dbReference type="Pfam" id="PF19815">
    <property type="entry name" value="DUF6298"/>
    <property type="match status" value="1"/>
</dbReference>
<keyword evidence="3" id="KW-1185">Reference proteome</keyword>
<evidence type="ECO:0000313" key="3">
    <source>
        <dbReference type="Proteomes" id="UP000503278"/>
    </source>
</evidence>
<dbReference type="GO" id="GO:0016829">
    <property type="term" value="F:lyase activity"/>
    <property type="evidence" value="ECO:0007669"/>
    <property type="project" value="UniProtKB-KW"/>
</dbReference>
<dbReference type="EMBL" id="CP051682">
    <property type="protein sequence ID" value="QJD98447.1"/>
    <property type="molecule type" value="Genomic_DNA"/>
</dbReference>
<dbReference type="Gene3D" id="2.160.20.10">
    <property type="entry name" value="Single-stranded right-handed beta-helix, Pectin lyase-like"/>
    <property type="match status" value="1"/>
</dbReference>
<organism evidence="2 3">
    <name type="scientific">Mucilaginibacter robiniae</name>
    <dbReference type="NCBI Taxonomy" id="2728022"/>
    <lineage>
        <taxon>Bacteria</taxon>
        <taxon>Pseudomonadati</taxon>
        <taxon>Bacteroidota</taxon>
        <taxon>Sphingobacteriia</taxon>
        <taxon>Sphingobacteriales</taxon>
        <taxon>Sphingobacteriaceae</taxon>
        <taxon>Mucilaginibacter</taxon>
    </lineage>
</organism>
<reference evidence="2 3" key="1">
    <citation type="submission" date="2020-04" db="EMBL/GenBank/DDBJ databases">
        <title>Genome sequencing of novel species.</title>
        <authorList>
            <person name="Heo J."/>
            <person name="Kim S.-J."/>
            <person name="Kim J.-S."/>
            <person name="Hong S.-B."/>
            <person name="Kwon S.-W."/>
        </authorList>
    </citation>
    <scope>NUCLEOTIDE SEQUENCE [LARGE SCALE GENOMIC DNA]</scope>
    <source>
        <strain evidence="2 3">F39-2</strain>
    </source>
</reference>
<evidence type="ECO:0000259" key="1">
    <source>
        <dbReference type="Pfam" id="PF19815"/>
    </source>
</evidence>
<feature type="domain" description="DUF6298" evidence="1">
    <location>
        <begin position="469"/>
        <end position="957"/>
    </location>
</feature>
<accession>A0A7L5E7T2</accession>